<evidence type="ECO:0000256" key="1">
    <source>
        <dbReference type="ARBA" id="ARBA00004496"/>
    </source>
</evidence>
<dbReference type="EMBL" id="JADIMS010000055">
    <property type="protein sequence ID" value="MBO8450163.1"/>
    <property type="molecule type" value="Genomic_DNA"/>
</dbReference>
<dbReference type="InterPro" id="IPR028366">
    <property type="entry name" value="PhoU"/>
</dbReference>
<keyword evidence="4 8" id="KW-0813">Transport</keyword>
<dbReference type="Pfam" id="PF01895">
    <property type="entry name" value="PhoU"/>
    <property type="match status" value="2"/>
</dbReference>
<dbReference type="GO" id="GO:0006817">
    <property type="term" value="P:phosphate ion transport"/>
    <property type="evidence" value="ECO:0007669"/>
    <property type="project" value="UniProtKB-KW"/>
</dbReference>
<gene>
    <name evidence="10" type="primary">phoU</name>
    <name evidence="10" type="ORF">IAA96_03555</name>
</gene>
<dbReference type="SUPFAM" id="SSF109755">
    <property type="entry name" value="PhoU-like"/>
    <property type="match status" value="1"/>
</dbReference>
<comment type="function">
    <text evidence="7 8">Plays a role in the regulation of phosphate uptake.</text>
</comment>
<comment type="subunit">
    <text evidence="3 8">Homodimer.</text>
</comment>
<comment type="caution">
    <text evidence="10">The sequence shown here is derived from an EMBL/GenBank/DDBJ whole genome shotgun (WGS) entry which is preliminary data.</text>
</comment>
<protein>
    <recommendedName>
        <fullName evidence="8">Phosphate-specific transport system accessory protein PhoU</fullName>
    </recommendedName>
</protein>
<dbReference type="Gene3D" id="1.20.58.220">
    <property type="entry name" value="Phosphate transport system protein phou homolog 2, domain 2"/>
    <property type="match status" value="1"/>
</dbReference>
<dbReference type="PANTHER" id="PTHR42930">
    <property type="entry name" value="PHOSPHATE-SPECIFIC TRANSPORT SYSTEM ACCESSORY PROTEIN PHOU"/>
    <property type="match status" value="1"/>
</dbReference>
<evidence type="ECO:0000256" key="8">
    <source>
        <dbReference type="PIRNR" id="PIRNR003107"/>
    </source>
</evidence>
<dbReference type="PANTHER" id="PTHR42930:SF3">
    <property type="entry name" value="PHOSPHATE-SPECIFIC TRANSPORT SYSTEM ACCESSORY PROTEIN PHOU"/>
    <property type="match status" value="1"/>
</dbReference>
<feature type="domain" description="PhoU" evidence="9">
    <location>
        <begin position="118"/>
        <end position="207"/>
    </location>
</feature>
<reference evidence="10" key="1">
    <citation type="submission" date="2020-10" db="EMBL/GenBank/DDBJ databases">
        <authorList>
            <person name="Gilroy R."/>
        </authorList>
    </citation>
    <scope>NUCLEOTIDE SEQUENCE</scope>
    <source>
        <strain evidence="10">B3-4054</strain>
    </source>
</reference>
<name>A0A9D9EMC0_9SPIR</name>
<evidence type="ECO:0000256" key="7">
    <source>
        <dbReference type="ARBA" id="ARBA00056181"/>
    </source>
</evidence>
<dbReference type="AlphaFoldDB" id="A0A9D9EMC0"/>
<comment type="subcellular location">
    <subcellularLocation>
        <location evidence="1 8">Cytoplasm</location>
    </subcellularLocation>
</comment>
<evidence type="ECO:0000256" key="4">
    <source>
        <dbReference type="ARBA" id="ARBA00022448"/>
    </source>
</evidence>
<keyword evidence="6 8" id="KW-0592">Phosphate transport</keyword>
<evidence type="ECO:0000256" key="5">
    <source>
        <dbReference type="ARBA" id="ARBA00022490"/>
    </source>
</evidence>
<sequence>MRAKFEQQLKELNDGIVLMGVQCEDGIRAAVQALIDGEKDKSAKAISLEKDIDMQEDVLRALCMRLLLQQQPVAGDLRFISSALKIITDMERLGDQAADIAEIAEQNEFSEGYNKKHISDMADAVIQMITDVVSAFVKKDMDLANAVIRHDDVVDDLFYSIRRDLVGMICDEAQHPRQLAEQALNLLLVAKYLERMGDHIVNIAENVIV</sequence>
<evidence type="ECO:0000256" key="6">
    <source>
        <dbReference type="ARBA" id="ARBA00022592"/>
    </source>
</evidence>
<organism evidence="10 11">
    <name type="scientific">Candidatus Avitreponema avistercoris</name>
    <dbReference type="NCBI Taxonomy" id="2840705"/>
    <lineage>
        <taxon>Bacteria</taxon>
        <taxon>Pseudomonadati</taxon>
        <taxon>Spirochaetota</taxon>
        <taxon>Spirochaetia</taxon>
        <taxon>Spirochaetales</taxon>
        <taxon>Candidatus Avitreponema</taxon>
    </lineage>
</organism>
<evidence type="ECO:0000256" key="2">
    <source>
        <dbReference type="ARBA" id="ARBA00008107"/>
    </source>
</evidence>
<dbReference type="Proteomes" id="UP000823616">
    <property type="component" value="Unassembled WGS sequence"/>
</dbReference>
<feature type="domain" description="PhoU" evidence="9">
    <location>
        <begin position="17"/>
        <end position="103"/>
    </location>
</feature>
<evidence type="ECO:0000259" key="9">
    <source>
        <dbReference type="Pfam" id="PF01895"/>
    </source>
</evidence>
<evidence type="ECO:0000256" key="3">
    <source>
        <dbReference type="ARBA" id="ARBA00011738"/>
    </source>
</evidence>
<comment type="similarity">
    <text evidence="2 8">Belongs to the PhoU family.</text>
</comment>
<dbReference type="GO" id="GO:0005737">
    <property type="term" value="C:cytoplasm"/>
    <property type="evidence" value="ECO:0007669"/>
    <property type="project" value="UniProtKB-SubCell"/>
</dbReference>
<evidence type="ECO:0000313" key="11">
    <source>
        <dbReference type="Proteomes" id="UP000823616"/>
    </source>
</evidence>
<accession>A0A9D9EMC0</accession>
<dbReference type="PIRSF" id="PIRSF003107">
    <property type="entry name" value="PhoU"/>
    <property type="match status" value="1"/>
</dbReference>
<dbReference type="InterPro" id="IPR038078">
    <property type="entry name" value="PhoU-like_sf"/>
</dbReference>
<dbReference type="FunFam" id="1.20.58.220:FF:000004">
    <property type="entry name" value="Phosphate-specific transport system accessory protein PhoU"/>
    <property type="match status" value="1"/>
</dbReference>
<reference evidence="10" key="2">
    <citation type="journal article" date="2021" name="PeerJ">
        <title>Extensive microbial diversity within the chicken gut microbiome revealed by metagenomics and culture.</title>
        <authorList>
            <person name="Gilroy R."/>
            <person name="Ravi A."/>
            <person name="Getino M."/>
            <person name="Pursley I."/>
            <person name="Horton D.L."/>
            <person name="Alikhan N.F."/>
            <person name="Baker D."/>
            <person name="Gharbi K."/>
            <person name="Hall N."/>
            <person name="Watson M."/>
            <person name="Adriaenssens E.M."/>
            <person name="Foster-Nyarko E."/>
            <person name="Jarju S."/>
            <person name="Secka A."/>
            <person name="Antonio M."/>
            <person name="Oren A."/>
            <person name="Chaudhuri R.R."/>
            <person name="La Ragione R."/>
            <person name="Hildebrand F."/>
            <person name="Pallen M.J."/>
        </authorList>
    </citation>
    <scope>NUCLEOTIDE SEQUENCE</scope>
    <source>
        <strain evidence="10">B3-4054</strain>
    </source>
</reference>
<dbReference type="GO" id="GO:0030643">
    <property type="term" value="P:intracellular phosphate ion homeostasis"/>
    <property type="evidence" value="ECO:0007669"/>
    <property type="project" value="InterPro"/>
</dbReference>
<dbReference type="GO" id="GO:0045936">
    <property type="term" value="P:negative regulation of phosphate metabolic process"/>
    <property type="evidence" value="ECO:0007669"/>
    <property type="project" value="InterPro"/>
</dbReference>
<keyword evidence="5 8" id="KW-0963">Cytoplasm</keyword>
<dbReference type="NCBIfam" id="TIGR02135">
    <property type="entry name" value="phoU_full"/>
    <property type="match status" value="1"/>
</dbReference>
<dbReference type="InterPro" id="IPR026022">
    <property type="entry name" value="PhoU_dom"/>
</dbReference>
<evidence type="ECO:0000313" key="10">
    <source>
        <dbReference type="EMBL" id="MBO8450163.1"/>
    </source>
</evidence>
<proteinExistence type="inferred from homology"/>